<keyword evidence="2" id="KW-1185">Reference proteome</keyword>
<evidence type="ECO:0000313" key="2">
    <source>
        <dbReference type="Proteomes" id="UP000314294"/>
    </source>
</evidence>
<dbReference type="Proteomes" id="UP000314294">
    <property type="component" value="Unassembled WGS sequence"/>
</dbReference>
<comment type="caution">
    <text evidence="1">The sequence shown here is derived from an EMBL/GenBank/DDBJ whole genome shotgun (WGS) entry which is preliminary data.</text>
</comment>
<organism evidence="1 2">
    <name type="scientific">Liparis tanakae</name>
    <name type="common">Tanaka's snailfish</name>
    <dbReference type="NCBI Taxonomy" id="230148"/>
    <lineage>
        <taxon>Eukaryota</taxon>
        <taxon>Metazoa</taxon>
        <taxon>Chordata</taxon>
        <taxon>Craniata</taxon>
        <taxon>Vertebrata</taxon>
        <taxon>Euteleostomi</taxon>
        <taxon>Actinopterygii</taxon>
        <taxon>Neopterygii</taxon>
        <taxon>Teleostei</taxon>
        <taxon>Neoteleostei</taxon>
        <taxon>Acanthomorphata</taxon>
        <taxon>Eupercaria</taxon>
        <taxon>Perciformes</taxon>
        <taxon>Cottioidei</taxon>
        <taxon>Cottales</taxon>
        <taxon>Liparidae</taxon>
        <taxon>Liparis</taxon>
    </lineage>
</organism>
<gene>
    <name evidence="1" type="ORF">EYF80_018017</name>
</gene>
<dbReference type="AlphaFoldDB" id="A0A4Z2I0U4"/>
<sequence length="92" mass="9569">MPSSLVWFSLPDATAVLAPPSLSSGILQYFTWDTDGHRVLSLGDGLLGSPFPRVLVAITLNSYSTQGNRSTTVAISSFPSTSAGAAAKKAQI</sequence>
<dbReference type="OrthoDB" id="6138780at2759"/>
<accession>A0A4Z2I0U4</accession>
<proteinExistence type="predicted"/>
<dbReference type="EMBL" id="SRLO01000146">
    <property type="protein sequence ID" value="TNN71666.1"/>
    <property type="molecule type" value="Genomic_DNA"/>
</dbReference>
<evidence type="ECO:0000313" key="1">
    <source>
        <dbReference type="EMBL" id="TNN71666.1"/>
    </source>
</evidence>
<name>A0A4Z2I0U4_9TELE</name>
<protein>
    <submittedName>
        <fullName evidence="1">Uncharacterized protein</fullName>
    </submittedName>
</protein>
<reference evidence="1 2" key="1">
    <citation type="submission" date="2019-03" db="EMBL/GenBank/DDBJ databases">
        <title>First draft genome of Liparis tanakae, snailfish: a comprehensive survey of snailfish specific genes.</title>
        <authorList>
            <person name="Kim W."/>
            <person name="Song I."/>
            <person name="Jeong J.-H."/>
            <person name="Kim D."/>
            <person name="Kim S."/>
            <person name="Ryu S."/>
            <person name="Song J.Y."/>
            <person name="Lee S.K."/>
        </authorList>
    </citation>
    <scope>NUCLEOTIDE SEQUENCE [LARGE SCALE GENOMIC DNA]</scope>
    <source>
        <tissue evidence="1">Muscle</tissue>
    </source>
</reference>